<proteinExistence type="predicted"/>
<dbReference type="Gene3D" id="2.60.40.790">
    <property type="match status" value="1"/>
</dbReference>
<evidence type="ECO:0000313" key="4">
    <source>
        <dbReference type="Proteomes" id="UP001174136"/>
    </source>
</evidence>
<protein>
    <submittedName>
        <fullName evidence="3">Heat shock protein beta-7</fullName>
    </submittedName>
</protein>
<dbReference type="InterPro" id="IPR002068">
    <property type="entry name" value="A-crystallin/Hsp20_dom"/>
</dbReference>
<feature type="compositionally biased region" description="Low complexity" evidence="1">
    <location>
        <begin position="23"/>
        <end position="39"/>
    </location>
</feature>
<reference evidence="3" key="1">
    <citation type="journal article" date="2023" name="Front. Mar. Sci.">
        <title>A new Merluccius polli reference genome to investigate the effects of global change in West African waters.</title>
        <authorList>
            <person name="Mateo J.L."/>
            <person name="Blanco-Fernandez C."/>
            <person name="Garcia-Vazquez E."/>
            <person name="Machado-Schiaffino G."/>
        </authorList>
    </citation>
    <scope>NUCLEOTIDE SEQUENCE</scope>
    <source>
        <strain evidence="3">C29</strain>
        <tissue evidence="3">Fin</tissue>
    </source>
</reference>
<feature type="region of interest" description="Disordered" evidence="1">
    <location>
        <begin position="1"/>
        <end position="62"/>
    </location>
</feature>
<keyword evidence="3" id="KW-0346">Stress response</keyword>
<gene>
    <name evidence="3" type="primary">Hspb7</name>
    <name evidence="3" type="ORF">N1851_012493</name>
</gene>
<dbReference type="AlphaFoldDB" id="A0AA47P5W0"/>
<dbReference type="EMBL" id="JAOPHQ010002280">
    <property type="protein sequence ID" value="KAK0147802.1"/>
    <property type="molecule type" value="Genomic_DNA"/>
</dbReference>
<dbReference type="Proteomes" id="UP001174136">
    <property type="component" value="Unassembled WGS sequence"/>
</dbReference>
<name>A0AA47P5W0_MERPO</name>
<evidence type="ECO:0000313" key="3">
    <source>
        <dbReference type="EMBL" id="KAK0147802.1"/>
    </source>
</evidence>
<organism evidence="3 4">
    <name type="scientific">Merluccius polli</name>
    <name type="common">Benguela hake</name>
    <name type="synonym">Merluccius cadenati</name>
    <dbReference type="NCBI Taxonomy" id="89951"/>
    <lineage>
        <taxon>Eukaryota</taxon>
        <taxon>Metazoa</taxon>
        <taxon>Chordata</taxon>
        <taxon>Craniata</taxon>
        <taxon>Vertebrata</taxon>
        <taxon>Euteleostomi</taxon>
        <taxon>Actinopterygii</taxon>
        <taxon>Neopterygii</taxon>
        <taxon>Teleostei</taxon>
        <taxon>Neoteleostei</taxon>
        <taxon>Acanthomorphata</taxon>
        <taxon>Zeiogadaria</taxon>
        <taxon>Gadariae</taxon>
        <taxon>Gadiformes</taxon>
        <taxon>Gadoidei</taxon>
        <taxon>Merlucciidae</taxon>
        <taxon>Merluccius</taxon>
    </lineage>
</organism>
<dbReference type="PANTHER" id="PTHR46907:SF1">
    <property type="entry name" value="HEAT SHOCK PROTEIN FAMILY B (SMALL) MEMBER 7"/>
    <property type="match status" value="1"/>
</dbReference>
<evidence type="ECO:0000259" key="2">
    <source>
        <dbReference type="Pfam" id="PF00011"/>
    </source>
</evidence>
<feature type="domain" description="SHSP" evidence="2">
    <location>
        <begin position="97"/>
        <end position="170"/>
    </location>
</feature>
<keyword evidence="4" id="KW-1185">Reference proteome</keyword>
<dbReference type="PANTHER" id="PTHR46907">
    <property type="entry name" value="HEAT SHOCK PROTEIN BETA-7-RELATED"/>
    <property type="match status" value="1"/>
</dbReference>
<feature type="compositionally biased region" description="Low complexity" evidence="1">
    <location>
        <begin position="1"/>
        <end position="16"/>
    </location>
</feature>
<dbReference type="SUPFAM" id="SSF49764">
    <property type="entry name" value="HSP20-like chaperones"/>
    <property type="match status" value="1"/>
</dbReference>
<evidence type="ECO:0000256" key="1">
    <source>
        <dbReference type="SAM" id="MobiDB-lite"/>
    </source>
</evidence>
<dbReference type="Pfam" id="PF00011">
    <property type="entry name" value="HSP20"/>
    <property type="match status" value="1"/>
</dbReference>
<sequence>MSSLKASSRRSSSSLSFHTSARYSSSSSYQCQGSSSPGPDSLEPTSFLDQDHPSGMGPHYLAHLHRPSRTSVMAHTGPAGTVPGCRTSSTGTVHRLGDSYYTSADVSRFQPHNIVVMAYNNHVVIHAEKVMEDGCVCDTFTHKSLLPEDMDPLSVRGTLSSDGVLVVSVQCLPCGGGGGGRLSEPQGAST</sequence>
<accession>A0AA47P5W0</accession>
<dbReference type="InterPro" id="IPR008978">
    <property type="entry name" value="HSP20-like_chaperone"/>
</dbReference>
<comment type="caution">
    <text evidence="3">The sequence shown here is derived from an EMBL/GenBank/DDBJ whole genome shotgun (WGS) entry which is preliminary data.</text>
</comment>